<dbReference type="OrthoDB" id="9815644at2"/>
<name>A0A2A5JJJ6_PSEO7</name>
<evidence type="ECO:0008006" key="3">
    <source>
        <dbReference type="Google" id="ProtNLM"/>
    </source>
</evidence>
<dbReference type="AlphaFoldDB" id="A0A2A5JJJ6"/>
<dbReference type="SUPFAM" id="SSF53335">
    <property type="entry name" value="S-adenosyl-L-methionine-dependent methyltransferases"/>
    <property type="match status" value="1"/>
</dbReference>
<gene>
    <name evidence="1" type="ORF">CEX98_21875</name>
</gene>
<dbReference type="EMBL" id="NKHF01000116">
    <property type="protein sequence ID" value="PCK29612.1"/>
    <property type="molecule type" value="Genomic_DNA"/>
</dbReference>
<dbReference type="InterPro" id="IPR029063">
    <property type="entry name" value="SAM-dependent_MTases_sf"/>
</dbReference>
<dbReference type="CDD" id="cd02440">
    <property type="entry name" value="AdoMet_MTases"/>
    <property type="match status" value="1"/>
</dbReference>
<evidence type="ECO:0000313" key="1">
    <source>
        <dbReference type="EMBL" id="PCK29612.1"/>
    </source>
</evidence>
<dbReference type="Proteomes" id="UP000228621">
    <property type="component" value="Unassembled WGS sequence"/>
</dbReference>
<sequence length="357" mass="40634">MNCLICNAPLNTQNSVIKLNQSVASDCTPVNLPAEILWCDECGHYQKLVSAEYLRKVDDIYKNYQPYSLNQGKEQQNFSASIPFTRCVKLIKNCFNYLKDKDVCNYLDIGTGSGAMLQAVESEHQDWTKYAQDISDNNADLLIDKYSLVDFYSSLSDVTLNFDVITLIHVLEHIEDVDGFLTELGGILSNSGIAIIQVPAIEENIWDFAIFDHISHFSRQGLEALLSQYFDIVTFPEEQIAKEITVIVSNPRRKPRTYIRNNRADKHTEFNQKQGQIRSLENVYVLGTGPAACFCASLLGSRLLGFLDEDPDKIGKSLLCKKIFDANSNYLRPIYLPYPLEQIRQIKVRLPQHQLIY</sequence>
<organism evidence="1 2">
    <name type="scientific">Pseudoalteromonas piscicida</name>
    <dbReference type="NCBI Taxonomy" id="43662"/>
    <lineage>
        <taxon>Bacteria</taxon>
        <taxon>Pseudomonadati</taxon>
        <taxon>Pseudomonadota</taxon>
        <taxon>Gammaproteobacteria</taxon>
        <taxon>Alteromonadales</taxon>
        <taxon>Pseudoalteromonadaceae</taxon>
        <taxon>Pseudoalteromonas</taxon>
    </lineage>
</organism>
<evidence type="ECO:0000313" key="2">
    <source>
        <dbReference type="Proteomes" id="UP000228621"/>
    </source>
</evidence>
<dbReference type="Gene3D" id="3.40.50.150">
    <property type="entry name" value="Vaccinia Virus protein VP39"/>
    <property type="match status" value="1"/>
</dbReference>
<dbReference type="Pfam" id="PF13489">
    <property type="entry name" value="Methyltransf_23"/>
    <property type="match status" value="1"/>
</dbReference>
<reference evidence="2" key="1">
    <citation type="journal article" date="2019" name="Genome Announc.">
        <title>Draft Genome Sequence of Pseudoalteromonas piscicida Strain 36Y ROTHPW, an Hypersaline Seawater Isolate from the South Coast of Sonora, Mexico.</title>
        <authorList>
            <person name="Sanchez-Diaz R."/>
            <person name="Molina-Garza Z.J."/>
            <person name="Cruz-Suarez L.E."/>
            <person name="Selvin J."/>
            <person name="Kiran G.S."/>
            <person name="Ibarra-Gamez J.C."/>
            <person name="Gomez-Gil B."/>
            <person name="Galaviz-Silva L."/>
        </authorList>
    </citation>
    <scope>NUCLEOTIDE SEQUENCE [LARGE SCALE GENOMIC DNA]</scope>
    <source>
        <strain evidence="2">36Y_RITHPW</strain>
    </source>
</reference>
<keyword evidence="2" id="KW-1185">Reference proteome</keyword>
<accession>A0A2A5JJJ6</accession>
<protein>
    <recommendedName>
        <fullName evidence="3">Class I SAM-dependent methyltransferase</fullName>
    </recommendedName>
</protein>
<proteinExistence type="predicted"/>
<comment type="caution">
    <text evidence="1">The sequence shown here is derived from an EMBL/GenBank/DDBJ whole genome shotgun (WGS) entry which is preliminary data.</text>
</comment>